<gene>
    <name evidence="2" type="ORF">DFR40_3160</name>
</gene>
<dbReference type="PANTHER" id="PTHR46211:SF1">
    <property type="entry name" value="GLYCEROPHOSPHODIESTER PHOSPHODIESTERASE, CYTOPLASMIC"/>
    <property type="match status" value="1"/>
</dbReference>
<dbReference type="Proteomes" id="UP000270626">
    <property type="component" value="Unassembled WGS sequence"/>
</dbReference>
<evidence type="ECO:0000313" key="3">
    <source>
        <dbReference type="Proteomes" id="UP000270626"/>
    </source>
</evidence>
<dbReference type="SUPFAM" id="SSF51695">
    <property type="entry name" value="PLC-like phosphodiesterases"/>
    <property type="match status" value="1"/>
</dbReference>
<proteinExistence type="predicted"/>
<dbReference type="AlphaFoldDB" id="A0A495VN23"/>
<dbReference type="PANTHER" id="PTHR46211">
    <property type="entry name" value="GLYCEROPHOSPHORYL DIESTER PHOSPHODIESTERASE"/>
    <property type="match status" value="1"/>
</dbReference>
<accession>A0A495VN23</accession>
<feature type="domain" description="GP-PDE" evidence="1">
    <location>
        <begin position="6"/>
        <end position="237"/>
    </location>
</feature>
<organism evidence="2 3">
    <name type="scientific">Azonexus fungiphilus</name>
    <dbReference type="NCBI Taxonomy" id="146940"/>
    <lineage>
        <taxon>Bacteria</taxon>
        <taxon>Pseudomonadati</taxon>
        <taxon>Pseudomonadota</taxon>
        <taxon>Betaproteobacteria</taxon>
        <taxon>Rhodocyclales</taxon>
        <taxon>Azonexaceae</taxon>
        <taxon>Azonexus</taxon>
    </lineage>
</organism>
<protein>
    <submittedName>
        <fullName evidence="2">Glycerophosphoryl diester phosphodiesterase</fullName>
    </submittedName>
</protein>
<name>A0A495VN23_9RHOO</name>
<dbReference type="EMBL" id="RBXP01000019">
    <property type="protein sequence ID" value="RKT50017.1"/>
    <property type="molecule type" value="Genomic_DNA"/>
</dbReference>
<evidence type="ECO:0000259" key="1">
    <source>
        <dbReference type="PROSITE" id="PS51704"/>
    </source>
</evidence>
<dbReference type="NCBIfam" id="NF006989">
    <property type="entry name" value="PRK09454.1"/>
    <property type="match status" value="1"/>
</dbReference>
<reference evidence="2 3" key="1">
    <citation type="submission" date="2018-10" db="EMBL/GenBank/DDBJ databases">
        <title>Genomic Encyclopedia of Type Strains, Phase IV (KMG-IV): sequencing the most valuable type-strain genomes for metagenomic binning, comparative biology and taxonomic classification.</title>
        <authorList>
            <person name="Goeker M."/>
        </authorList>
    </citation>
    <scope>NUCLEOTIDE SEQUENCE [LARGE SCALE GENOMIC DNA]</scope>
    <source>
        <strain evidence="2 3">DSM 23841</strain>
    </source>
</reference>
<comment type="caution">
    <text evidence="2">The sequence shown here is derived from an EMBL/GenBank/DDBJ whole genome shotgun (WGS) entry which is preliminary data.</text>
</comment>
<dbReference type="Pfam" id="PF03009">
    <property type="entry name" value="GDPD"/>
    <property type="match status" value="1"/>
</dbReference>
<dbReference type="PROSITE" id="PS51704">
    <property type="entry name" value="GP_PDE"/>
    <property type="match status" value="1"/>
</dbReference>
<dbReference type="InterPro" id="IPR030395">
    <property type="entry name" value="GP_PDE_dom"/>
</dbReference>
<keyword evidence="3" id="KW-1185">Reference proteome</keyword>
<dbReference type="GO" id="GO:0006629">
    <property type="term" value="P:lipid metabolic process"/>
    <property type="evidence" value="ECO:0007669"/>
    <property type="project" value="InterPro"/>
</dbReference>
<dbReference type="InterPro" id="IPR017946">
    <property type="entry name" value="PLC-like_Pdiesterase_TIM-brl"/>
</dbReference>
<dbReference type="RefSeq" id="WP_121459428.1">
    <property type="nucleotide sequence ID" value="NZ_RBXP01000019.1"/>
</dbReference>
<dbReference type="GO" id="GO:0008081">
    <property type="term" value="F:phosphoric diester hydrolase activity"/>
    <property type="evidence" value="ECO:0007669"/>
    <property type="project" value="InterPro"/>
</dbReference>
<evidence type="ECO:0000313" key="2">
    <source>
        <dbReference type="EMBL" id="RKT50017.1"/>
    </source>
</evidence>
<dbReference type="PROSITE" id="PS50007">
    <property type="entry name" value="PIPLC_X_DOMAIN"/>
    <property type="match status" value="1"/>
</dbReference>
<dbReference type="Gene3D" id="3.20.20.190">
    <property type="entry name" value="Phosphatidylinositol (PI) phosphodiesterase"/>
    <property type="match status" value="1"/>
</dbReference>
<dbReference type="OrthoDB" id="9795622at2"/>
<sequence>MLPSLPRWIAHRGGGSLAPENTLAGIRLAARLGLRAVEFDVMLSADGTPVLIHDETLERTTNGRGRVAETADAVLFALDAGDGEPVPTFRAAASLCRELGLLANVEIKPAGGYERATAEAVAQVALAVWQGSAHLPLLSSFSLEALAVVRDRAPQLPRGLLYDQVPADWHAAFVELDARTLHCAAGQVDGQLLAAAAAHRVPLLCFTVNCPEQAKTLFAGGVAALFTDRLDLAVAETAAYNRLQPSA</sequence>